<keyword evidence="5 6" id="KW-0472">Membrane</keyword>
<dbReference type="EMBL" id="LCCA01000001">
    <property type="protein sequence ID" value="KKS22849.1"/>
    <property type="molecule type" value="Genomic_DNA"/>
</dbReference>
<dbReference type="Gene3D" id="3.30.450.20">
    <property type="entry name" value="PAS domain"/>
    <property type="match status" value="2"/>
</dbReference>
<comment type="caution">
    <text evidence="8">The sequence shown here is derived from an EMBL/GenBank/DDBJ whole genome shotgun (WGS) entry which is preliminary data.</text>
</comment>
<organism evidence="8 9">
    <name type="scientific">candidate division WWE3 bacterium GW2011_GWA1_41_8</name>
    <dbReference type="NCBI Taxonomy" id="1619103"/>
    <lineage>
        <taxon>Bacteria</taxon>
        <taxon>Katanobacteria</taxon>
    </lineage>
</organism>
<keyword evidence="2" id="KW-1003">Cell membrane</keyword>
<gene>
    <name evidence="8" type="ORF">UU80_C0001G0014</name>
</gene>
<evidence type="ECO:0000256" key="3">
    <source>
        <dbReference type="ARBA" id="ARBA00022692"/>
    </source>
</evidence>
<accession>A0A0G0XD32</accession>
<dbReference type="Pfam" id="PF02743">
    <property type="entry name" value="dCache_1"/>
    <property type="match status" value="1"/>
</dbReference>
<evidence type="ECO:0000256" key="5">
    <source>
        <dbReference type="ARBA" id="ARBA00023136"/>
    </source>
</evidence>
<evidence type="ECO:0000256" key="1">
    <source>
        <dbReference type="ARBA" id="ARBA00004651"/>
    </source>
</evidence>
<keyword evidence="3 6" id="KW-0812">Transmembrane</keyword>
<dbReference type="CDD" id="cd12915">
    <property type="entry name" value="PDC2_DGC_like"/>
    <property type="match status" value="1"/>
</dbReference>
<keyword evidence="4 6" id="KW-1133">Transmembrane helix</keyword>
<evidence type="ECO:0000256" key="6">
    <source>
        <dbReference type="SAM" id="Phobius"/>
    </source>
</evidence>
<protein>
    <recommendedName>
        <fullName evidence="7">Cache domain-containing protein</fullName>
    </recommendedName>
</protein>
<feature type="domain" description="Cache" evidence="7">
    <location>
        <begin position="93"/>
        <end position="236"/>
    </location>
</feature>
<dbReference type="Proteomes" id="UP000034920">
    <property type="component" value="Unassembled WGS sequence"/>
</dbReference>
<evidence type="ECO:0000313" key="9">
    <source>
        <dbReference type="Proteomes" id="UP000034920"/>
    </source>
</evidence>
<evidence type="ECO:0000259" key="7">
    <source>
        <dbReference type="Pfam" id="PF02743"/>
    </source>
</evidence>
<reference evidence="8 9" key="1">
    <citation type="journal article" date="2015" name="Nature">
        <title>rRNA introns, odd ribosomes, and small enigmatic genomes across a large radiation of phyla.</title>
        <authorList>
            <person name="Brown C.T."/>
            <person name="Hug L.A."/>
            <person name="Thomas B.C."/>
            <person name="Sharon I."/>
            <person name="Castelle C.J."/>
            <person name="Singh A."/>
            <person name="Wilkins M.J."/>
            <person name="Williams K.H."/>
            <person name="Banfield J.F."/>
        </authorList>
    </citation>
    <scope>NUCLEOTIDE SEQUENCE [LARGE SCALE GENOMIC DNA]</scope>
</reference>
<dbReference type="STRING" id="1619103.UU80_C0001G0014"/>
<comment type="subcellular location">
    <subcellularLocation>
        <location evidence="1">Cell membrane</location>
        <topology evidence="1">Multi-pass membrane protein</topology>
    </subcellularLocation>
</comment>
<evidence type="ECO:0000256" key="4">
    <source>
        <dbReference type="ARBA" id="ARBA00022989"/>
    </source>
</evidence>
<dbReference type="CDD" id="cd12914">
    <property type="entry name" value="PDC1_DGC_like"/>
    <property type="match status" value="1"/>
</dbReference>
<dbReference type="InterPro" id="IPR033479">
    <property type="entry name" value="dCache_1"/>
</dbReference>
<dbReference type="GO" id="GO:0005886">
    <property type="term" value="C:plasma membrane"/>
    <property type="evidence" value="ECO:0007669"/>
    <property type="project" value="UniProtKB-SubCell"/>
</dbReference>
<name>A0A0G0XD32_UNCKA</name>
<evidence type="ECO:0000256" key="2">
    <source>
        <dbReference type="ARBA" id="ARBA00022475"/>
    </source>
</evidence>
<evidence type="ECO:0000313" key="8">
    <source>
        <dbReference type="EMBL" id="KKS22849.1"/>
    </source>
</evidence>
<proteinExistence type="predicted"/>
<feature type="transmembrane region" description="Helical" evidence="6">
    <location>
        <begin position="289"/>
        <end position="308"/>
    </location>
</feature>
<dbReference type="AlphaFoldDB" id="A0A0G0XD32"/>
<sequence>MKLVSSPNLKILKFVLLMVLPFILILVYAVNVGREAADKRTAELGRYMVKVITVEEERIIDETRNFLTGWNQSSQGSIEEACNYPHLSRIKDMPIYAYYGVADASGNLVCGTFLDPSATPAPPPQNVADRKYFKDAFFGKAFSIGEYQIGKVSGTPSMNFGYPLLDKDNNVTGVLFLAQSLDWLDKWVEDVHLPDETVITITDRNGVIVAQYPKGLEEVGEQVTDPQLFSIILSKRTGTTKFKKEGDIERIYAFRPLYVNEENNANVFIKVGLSKSILAEDPTRIMKNILFLFTGAVLFDAVIGLYYMRRKFHS</sequence>